<evidence type="ECO:0000259" key="5">
    <source>
        <dbReference type="Pfam" id="PF03446"/>
    </source>
</evidence>
<comment type="similarity">
    <text evidence="1">Belongs to the HIBADH-related family.</text>
</comment>
<sequence>MTKPRIGFIGLGLMGAAMVERLQSLGYELTVIANRSRKAIDDAVARGATEARTSAELAAASDIVMFCMDTSASVESRVYGDDGVLAGVKEGSIVIDFGTSLPGSTQKIGADMAAKGAVYLDAPLGRTPAHARDGLLNIMCSGDEAAYRKVKPVLDDLGENVFHLGPLGTGHTIKLINNFFAMTTACAMAEAFAMADRAGVPRDKLYQVMSAGPLHSGMMDFVRNFAMEGKIDLAFSLDNASKDVGYYRQMAEGLGANSRMSSAAAGTLKEALGAGWGDRMVPEIVDYLAGSLDRK</sequence>
<dbReference type="PIRSF" id="PIRSF000103">
    <property type="entry name" value="HIBADH"/>
    <property type="match status" value="1"/>
</dbReference>
<dbReference type="Proteomes" id="UP000598467">
    <property type="component" value="Unassembled WGS sequence"/>
</dbReference>
<comment type="caution">
    <text evidence="7">The sequence shown here is derived from an EMBL/GenBank/DDBJ whole genome shotgun (WGS) entry which is preliminary data.</text>
</comment>
<dbReference type="GO" id="GO:0050661">
    <property type="term" value="F:NADP binding"/>
    <property type="evidence" value="ECO:0007669"/>
    <property type="project" value="InterPro"/>
</dbReference>
<dbReference type="Pfam" id="PF03446">
    <property type="entry name" value="NAD_binding_2"/>
    <property type="match status" value="1"/>
</dbReference>
<evidence type="ECO:0000256" key="2">
    <source>
        <dbReference type="ARBA" id="ARBA00023002"/>
    </source>
</evidence>
<dbReference type="InterPro" id="IPR008927">
    <property type="entry name" value="6-PGluconate_DH-like_C_sf"/>
</dbReference>
<dbReference type="InterPro" id="IPR015815">
    <property type="entry name" value="HIBADH-related"/>
</dbReference>
<dbReference type="GO" id="GO:0051287">
    <property type="term" value="F:NAD binding"/>
    <property type="evidence" value="ECO:0007669"/>
    <property type="project" value="InterPro"/>
</dbReference>
<dbReference type="GO" id="GO:0016491">
    <property type="term" value="F:oxidoreductase activity"/>
    <property type="evidence" value="ECO:0007669"/>
    <property type="project" value="UniProtKB-KW"/>
</dbReference>
<dbReference type="SUPFAM" id="SSF51735">
    <property type="entry name" value="NAD(P)-binding Rossmann-fold domains"/>
    <property type="match status" value="1"/>
</dbReference>
<dbReference type="EMBL" id="JABFCZ010000004">
    <property type="protein sequence ID" value="MBD1545369.1"/>
    <property type="molecule type" value="Genomic_DNA"/>
</dbReference>
<dbReference type="InterPro" id="IPR006115">
    <property type="entry name" value="6PGDH_NADP-bd"/>
</dbReference>
<reference evidence="7" key="1">
    <citation type="submission" date="2020-05" db="EMBL/GenBank/DDBJ databases">
        <title>Identification of trans-AT polyketide cluster in two marine bacteria, producers of a novel glutaramide-containing polyketide sesbanimide D and analogs.</title>
        <authorList>
            <person name="Kacar D."/>
            <person name="Rodriguez P."/>
            <person name="Canedo L."/>
            <person name="Gonzalez E."/>
            <person name="Galan B."/>
            <person name="De La Calle F."/>
            <person name="Garcia J.L."/>
        </authorList>
    </citation>
    <scope>NUCLEOTIDE SEQUENCE</scope>
    <source>
        <strain evidence="7">PHM038</strain>
    </source>
</reference>
<evidence type="ECO:0000313" key="7">
    <source>
        <dbReference type="EMBL" id="MBD1545369.1"/>
    </source>
</evidence>
<evidence type="ECO:0000256" key="1">
    <source>
        <dbReference type="ARBA" id="ARBA00009080"/>
    </source>
</evidence>
<evidence type="ECO:0000256" key="4">
    <source>
        <dbReference type="PIRSR" id="PIRSR000103-1"/>
    </source>
</evidence>
<dbReference type="InterPro" id="IPR013328">
    <property type="entry name" value="6PGD_dom2"/>
</dbReference>
<dbReference type="Gene3D" id="3.40.50.720">
    <property type="entry name" value="NAD(P)-binding Rossmann-like Domain"/>
    <property type="match status" value="1"/>
</dbReference>
<feature type="domain" description="6-phosphogluconate dehydrogenase NADP-binding" evidence="5">
    <location>
        <begin position="5"/>
        <end position="165"/>
    </location>
</feature>
<keyword evidence="2" id="KW-0560">Oxidoreductase</keyword>
<dbReference type="AlphaFoldDB" id="A0A926NUB0"/>
<feature type="domain" description="3-hydroxyisobutyrate dehydrogenase-like NAD-binding" evidence="6">
    <location>
        <begin position="168"/>
        <end position="285"/>
    </location>
</feature>
<evidence type="ECO:0000256" key="3">
    <source>
        <dbReference type="ARBA" id="ARBA00023027"/>
    </source>
</evidence>
<organism evidence="7 8">
    <name type="scientific">Roseibium aggregatum</name>
    <dbReference type="NCBI Taxonomy" id="187304"/>
    <lineage>
        <taxon>Bacteria</taxon>
        <taxon>Pseudomonadati</taxon>
        <taxon>Pseudomonadota</taxon>
        <taxon>Alphaproteobacteria</taxon>
        <taxon>Hyphomicrobiales</taxon>
        <taxon>Stappiaceae</taxon>
        <taxon>Roseibium</taxon>
    </lineage>
</organism>
<dbReference type="Gene3D" id="1.10.1040.10">
    <property type="entry name" value="N-(1-d-carboxylethyl)-l-norvaline Dehydrogenase, domain 2"/>
    <property type="match status" value="1"/>
</dbReference>
<dbReference type="PROSITE" id="PS00895">
    <property type="entry name" value="3_HYDROXYISOBUT_DH"/>
    <property type="match status" value="1"/>
</dbReference>
<feature type="active site" evidence="4">
    <location>
        <position position="174"/>
    </location>
</feature>
<dbReference type="PANTHER" id="PTHR43060">
    <property type="entry name" value="3-HYDROXYISOBUTYRATE DEHYDROGENASE-LIKE 1, MITOCHONDRIAL-RELATED"/>
    <property type="match status" value="1"/>
</dbReference>
<evidence type="ECO:0000259" key="6">
    <source>
        <dbReference type="Pfam" id="PF14833"/>
    </source>
</evidence>
<dbReference type="PANTHER" id="PTHR43060:SF15">
    <property type="entry name" value="3-HYDROXYISOBUTYRATE DEHYDROGENASE-LIKE 1, MITOCHONDRIAL-RELATED"/>
    <property type="match status" value="1"/>
</dbReference>
<dbReference type="Pfam" id="PF14833">
    <property type="entry name" value="NAD_binding_11"/>
    <property type="match status" value="1"/>
</dbReference>
<proteinExistence type="inferred from homology"/>
<dbReference type="SUPFAM" id="SSF48179">
    <property type="entry name" value="6-phosphogluconate dehydrogenase C-terminal domain-like"/>
    <property type="match status" value="1"/>
</dbReference>
<name>A0A926NUB0_9HYPH</name>
<dbReference type="InterPro" id="IPR029154">
    <property type="entry name" value="HIBADH-like_NADP-bd"/>
</dbReference>
<dbReference type="InterPro" id="IPR036291">
    <property type="entry name" value="NAD(P)-bd_dom_sf"/>
</dbReference>
<accession>A0A926NUB0</accession>
<gene>
    <name evidence="7" type="ORF">HK439_03795</name>
</gene>
<dbReference type="RefSeq" id="WP_190290251.1">
    <property type="nucleotide sequence ID" value="NZ_JABFCZ010000004.1"/>
</dbReference>
<keyword evidence="3" id="KW-0520">NAD</keyword>
<dbReference type="InterPro" id="IPR002204">
    <property type="entry name" value="3-OH-isobutyrate_DH-rel_CS"/>
</dbReference>
<protein>
    <submittedName>
        <fullName evidence="7">NAD(P)-dependent oxidoreductase</fullName>
    </submittedName>
</protein>
<evidence type="ECO:0000313" key="8">
    <source>
        <dbReference type="Proteomes" id="UP000598467"/>
    </source>
</evidence>
<dbReference type="GO" id="GO:0016054">
    <property type="term" value="P:organic acid catabolic process"/>
    <property type="evidence" value="ECO:0007669"/>
    <property type="project" value="UniProtKB-ARBA"/>
</dbReference>